<dbReference type="Pfam" id="PF13541">
    <property type="entry name" value="ChlI"/>
    <property type="match status" value="1"/>
</dbReference>
<protein>
    <submittedName>
        <fullName evidence="5">YifB family Mg chelatase-like AAA ATPase</fullName>
    </submittedName>
</protein>
<dbReference type="NCBIfam" id="TIGR00368">
    <property type="entry name" value="YifB family Mg chelatase-like AAA ATPase"/>
    <property type="match status" value="1"/>
</dbReference>
<dbReference type="Proteomes" id="UP001179363">
    <property type="component" value="Unassembled WGS sequence"/>
</dbReference>
<dbReference type="InterPro" id="IPR001208">
    <property type="entry name" value="MCM_dom"/>
</dbReference>
<keyword evidence="6" id="KW-1185">Reference proteome</keyword>
<dbReference type="Pfam" id="PF13335">
    <property type="entry name" value="Mg_chelatase_C"/>
    <property type="match status" value="1"/>
</dbReference>
<gene>
    <name evidence="5" type="ORF">L1I30_12930</name>
</gene>
<dbReference type="PANTHER" id="PTHR32039:SF7">
    <property type="entry name" value="COMPETENCE PROTEIN COMM"/>
    <property type="match status" value="1"/>
</dbReference>
<evidence type="ECO:0000256" key="1">
    <source>
        <dbReference type="ARBA" id="ARBA00006354"/>
    </source>
</evidence>
<comment type="caution">
    <text evidence="5">The sequence shown here is derived from an EMBL/GenBank/DDBJ whole genome shotgun (WGS) entry which is preliminary data.</text>
</comment>
<keyword evidence="3" id="KW-0067">ATP-binding</keyword>
<reference evidence="5" key="1">
    <citation type="submission" date="2022-01" db="EMBL/GenBank/DDBJ databases">
        <title>Gillisia lutea sp. nov., isolated from marine plastic residues from the Malvarosa beach (Valencia, Spain).</title>
        <authorList>
            <person name="Vidal-Verdu A."/>
            <person name="Molina-Menor E."/>
            <person name="Satari L."/>
            <person name="Pascual J."/>
            <person name="Pereto J."/>
            <person name="Porcar M."/>
        </authorList>
    </citation>
    <scope>NUCLEOTIDE SEQUENCE</scope>
    <source>
        <strain evidence="5">M10.2A</strain>
    </source>
</reference>
<feature type="domain" description="AAA+ ATPase" evidence="4">
    <location>
        <begin position="213"/>
        <end position="396"/>
    </location>
</feature>
<dbReference type="Pfam" id="PF01078">
    <property type="entry name" value="Mg_chelatase"/>
    <property type="match status" value="1"/>
</dbReference>
<proteinExistence type="inferred from homology"/>
<dbReference type="InterPro" id="IPR014721">
    <property type="entry name" value="Ribsml_uS5_D2-typ_fold_subgr"/>
</dbReference>
<dbReference type="InterPro" id="IPR000523">
    <property type="entry name" value="Mg_chelatse_chII-like_cat_dom"/>
</dbReference>
<evidence type="ECO:0000259" key="4">
    <source>
        <dbReference type="SMART" id="SM00382"/>
    </source>
</evidence>
<dbReference type="InterPro" id="IPR003593">
    <property type="entry name" value="AAA+_ATPase"/>
</dbReference>
<dbReference type="SUPFAM" id="SSF54211">
    <property type="entry name" value="Ribosomal protein S5 domain 2-like"/>
    <property type="match status" value="1"/>
</dbReference>
<dbReference type="RefSeq" id="WP_236134716.1">
    <property type="nucleotide sequence ID" value="NZ_JAKGTH010000011.1"/>
</dbReference>
<organism evidence="5 6">
    <name type="scientific">Gillisia lutea</name>
    <dbReference type="NCBI Taxonomy" id="2909668"/>
    <lineage>
        <taxon>Bacteria</taxon>
        <taxon>Pseudomonadati</taxon>
        <taxon>Bacteroidota</taxon>
        <taxon>Flavobacteriia</taxon>
        <taxon>Flavobacteriales</taxon>
        <taxon>Flavobacteriaceae</taxon>
        <taxon>Gillisia</taxon>
    </lineage>
</organism>
<sequence length="512" mass="56534">MLVKVYGSAVFGVEATTITVEVNVASGIGYHLVGLPDNAIKESSFRIVAALQNNSYKFPGKKITVNMAPADLRKEGSAYDLTLALGILAASQQIKSSKISDYIIMGELSLDGGLQPIKGALPIAIKAKEEGFKGIILPIQNVKEAAIVTGLEVYGVSSIQQVIRFFDKDIPLERTEINTREEFYNNLEHLEHDFSDVKGQESIKRCMEIAAAGGHNIILIGPPGAGKTMLAKRLPSILPPMTLREALETTKIHSVVGKIKENVGLMSQRPFRSPHHTISDVALVGGGAYPQPGEISLSHNGVLFLDELPEFKRGVLEVMRQPLEDREVTISRAKFTVTYPSSFMLVASMNPSPSGFFNDPDSPHSSTPVEMQRYLSKISGPLLDRIDIHIEVTPVPFDKLSEERKGESSVDIRTRVTAARHLQTSRFQNNEKVHYNAQMNVKQIREFCKLDEASKNLLKIAMERLNLSARAYDRILKVARTIADLEASEHIQGAHISEAIQYRSLDREGWLG</sequence>
<keyword evidence="2" id="KW-0547">Nucleotide-binding</keyword>
<dbReference type="InterPro" id="IPR025158">
    <property type="entry name" value="Mg_chelat-rel_C"/>
</dbReference>
<evidence type="ECO:0000313" key="6">
    <source>
        <dbReference type="Proteomes" id="UP001179363"/>
    </source>
</evidence>
<dbReference type="SUPFAM" id="SSF52540">
    <property type="entry name" value="P-loop containing nucleoside triphosphate hydrolases"/>
    <property type="match status" value="1"/>
</dbReference>
<comment type="similarity">
    <text evidence="1">Belongs to the Mg-chelatase subunits D/I family. ComM subfamily.</text>
</comment>
<dbReference type="PRINTS" id="PR01657">
    <property type="entry name" value="MCMFAMILY"/>
</dbReference>
<evidence type="ECO:0000256" key="3">
    <source>
        <dbReference type="ARBA" id="ARBA00022840"/>
    </source>
</evidence>
<dbReference type="EMBL" id="JAKGTH010000011">
    <property type="protein sequence ID" value="MCF4102573.1"/>
    <property type="molecule type" value="Genomic_DNA"/>
</dbReference>
<evidence type="ECO:0000256" key="2">
    <source>
        <dbReference type="ARBA" id="ARBA00022741"/>
    </source>
</evidence>
<dbReference type="SMART" id="SM00382">
    <property type="entry name" value="AAA"/>
    <property type="match status" value="1"/>
</dbReference>
<dbReference type="InterPro" id="IPR020568">
    <property type="entry name" value="Ribosomal_Su5_D2-typ_SF"/>
</dbReference>
<accession>A0ABS9EM59</accession>
<dbReference type="PANTHER" id="PTHR32039">
    <property type="entry name" value="MAGNESIUM-CHELATASE SUBUNIT CHLI"/>
    <property type="match status" value="1"/>
</dbReference>
<evidence type="ECO:0000313" key="5">
    <source>
        <dbReference type="EMBL" id="MCF4102573.1"/>
    </source>
</evidence>
<dbReference type="Gene3D" id="3.40.50.300">
    <property type="entry name" value="P-loop containing nucleotide triphosphate hydrolases"/>
    <property type="match status" value="1"/>
</dbReference>
<dbReference type="InterPro" id="IPR004482">
    <property type="entry name" value="Mg_chelat-rel"/>
</dbReference>
<dbReference type="InterPro" id="IPR027417">
    <property type="entry name" value="P-loop_NTPase"/>
</dbReference>
<dbReference type="Gene3D" id="3.30.230.10">
    <property type="match status" value="1"/>
</dbReference>
<dbReference type="InterPro" id="IPR045006">
    <property type="entry name" value="CHLI-like"/>
</dbReference>
<name>A0ABS9EM59_9FLAO</name>